<accession>A0ABD2YJU3</accession>
<organism evidence="1 2">
    <name type="scientific">Cinchona calisaya</name>
    <dbReference type="NCBI Taxonomy" id="153742"/>
    <lineage>
        <taxon>Eukaryota</taxon>
        <taxon>Viridiplantae</taxon>
        <taxon>Streptophyta</taxon>
        <taxon>Embryophyta</taxon>
        <taxon>Tracheophyta</taxon>
        <taxon>Spermatophyta</taxon>
        <taxon>Magnoliopsida</taxon>
        <taxon>eudicotyledons</taxon>
        <taxon>Gunneridae</taxon>
        <taxon>Pentapetalae</taxon>
        <taxon>asterids</taxon>
        <taxon>lamiids</taxon>
        <taxon>Gentianales</taxon>
        <taxon>Rubiaceae</taxon>
        <taxon>Cinchonoideae</taxon>
        <taxon>Cinchoneae</taxon>
        <taxon>Cinchona</taxon>
    </lineage>
</organism>
<keyword evidence="2" id="KW-1185">Reference proteome</keyword>
<evidence type="ECO:0000313" key="2">
    <source>
        <dbReference type="Proteomes" id="UP001630127"/>
    </source>
</evidence>
<dbReference type="AlphaFoldDB" id="A0ABD2YJU3"/>
<proteinExistence type="predicted"/>
<dbReference type="Proteomes" id="UP001630127">
    <property type="component" value="Unassembled WGS sequence"/>
</dbReference>
<sequence length="91" mass="10223">MVPKIDAKDCNEGYLWIEMNCIEGQPDAPCVEECVKSRGPGAWAICESFVDVPGNFCEYPKIVRQSYWSGGMEHSSEKLILDHNNQNAKVD</sequence>
<name>A0ABD2YJU3_9GENT</name>
<dbReference type="EMBL" id="JBJUIK010000013">
    <property type="protein sequence ID" value="KAL3506244.1"/>
    <property type="molecule type" value="Genomic_DNA"/>
</dbReference>
<evidence type="ECO:0000313" key="1">
    <source>
        <dbReference type="EMBL" id="KAL3506244.1"/>
    </source>
</evidence>
<protein>
    <submittedName>
        <fullName evidence="1">Uncharacterized protein</fullName>
    </submittedName>
</protein>
<comment type="caution">
    <text evidence="1">The sequence shown here is derived from an EMBL/GenBank/DDBJ whole genome shotgun (WGS) entry which is preliminary data.</text>
</comment>
<gene>
    <name evidence="1" type="ORF">ACH5RR_031626</name>
</gene>
<reference evidence="1 2" key="1">
    <citation type="submission" date="2024-11" db="EMBL/GenBank/DDBJ databases">
        <title>A near-complete genome assembly of Cinchona calisaya.</title>
        <authorList>
            <person name="Lian D.C."/>
            <person name="Zhao X.W."/>
            <person name="Wei L."/>
        </authorList>
    </citation>
    <scope>NUCLEOTIDE SEQUENCE [LARGE SCALE GENOMIC DNA]</scope>
    <source>
        <tissue evidence="1">Nenye</tissue>
    </source>
</reference>